<evidence type="ECO:0000256" key="2">
    <source>
        <dbReference type="ARBA" id="ARBA00022448"/>
    </source>
</evidence>
<feature type="transmembrane region" description="Helical" evidence="8">
    <location>
        <begin position="288"/>
        <end position="311"/>
    </location>
</feature>
<evidence type="ECO:0000256" key="3">
    <source>
        <dbReference type="ARBA" id="ARBA00022692"/>
    </source>
</evidence>
<keyword evidence="11" id="KW-1185">Reference proteome</keyword>
<feature type="transmembrane region" description="Helical" evidence="8">
    <location>
        <begin position="151"/>
        <end position="173"/>
    </location>
</feature>
<keyword evidence="3 8" id="KW-0812">Transmembrane</keyword>
<dbReference type="OrthoDB" id="6730379at2759"/>
<keyword evidence="4 8" id="KW-1133">Transmembrane helix</keyword>
<evidence type="ECO:0000256" key="4">
    <source>
        <dbReference type="ARBA" id="ARBA00022989"/>
    </source>
</evidence>
<feature type="transmembrane region" description="Helical" evidence="8">
    <location>
        <begin position="62"/>
        <end position="81"/>
    </location>
</feature>
<feature type="domain" description="Major facilitator superfamily (MFS) profile" evidence="9">
    <location>
        <begin position="47"/>
        <end position="472"/>
    </location>
</feature>
<feature type="region of interest" description="Disordered" evidence="7">
    <location>
        <begin position="1"/>
        <end position="28"/>
    </location>
</feature>
<feature type="transmembrane region" description="Helical" evidence="8">
    <location>
        <begin position="185"/>
        <end position="206"/>
    </location>
</feature>
<dbReference type="PROSITE" id="PS50850">
    <property type="entry name" value="MFS"/>
    <property type="match status" value="1"/>
</dbReference>
<evidence type="ECO:0000256" key="5">
    <source>
        <dbReference type="ARBA" id="ARBA00023136"/>
    </source>
</evidence>
<comment type="similarity">
    <text evidence="6">Belongs to the major facilitator superfamily. Allantoate permease family.</text>
</comment>
<dbReference type="PANTHER" id="PTHR43791">
    <property type="entry name" value="PERMEASE-RELATED"/>
    <property type="match status" value="1"/>
</dbReference>
<dbReference type="PANTHER" id="PTHR43791:SF40">
    <property type="entry name" value="THIAMINE PATHWAY TRANSPORTER THI73"/>
    <property type="match status" value="1"/>
</dbReference>
<evidence type="ECO:0000256" key="6">
    <source>
        <dbReference type="ARBA" id="ARBA00037968"/>
    </source>
</evidence>
<organism evidence="10 11">
    <name type="scientific">Trichoderma arundinaceum</name>
    <dbReference type="NCBI Taxonomy" id="490622"/>
    <lineage>
        <taxon>Eukaryota</taxon>
        <taxon>Fungi</taxon>
        <taxon>Dikarya</taxon>
        <taxon>Ascomycota</taxon>
        <taxon>Pezizomycotina</taxon>
        <taxon>Sordariomycetes</taxon>
        <taxon>Hypocreomycetidae</taxon>
        <taxon>Hypocreales</taxon>
        <taxon>Hypocreaceae</taxon>
        <taxon>Trichoderma</taxon>
    </lineage>
</organism>
<keyword evidence="5 8" id="KW-0472">Membrane</keyword>
<dbReference type="GO" id="GO:0016020">
    <property type="term" value="C:membrane"/>
    <property type="evidence" value="ECO:0007669"/>
    <property type="project" value="UniProtKB-SubCell"/>
</dbReference>
<evidence type="ECO:0000256" key="8">
    <source>
        <dbReference type="SAM" id="Phobius"/>
    </source>
</evidence>
<evidence type="ECO:0000313" key="10">
    <source>
        <dbReference type="EMBL" id="RFU79457.1"/>
    </source>
</evidence>
<feature type="transmembrane region" description="Helical" evidence="8">
    <location>
        <begin position="352"/>
        <end position="371"/>
    </location>
</feature>
<feature type="transmembrane region" description="Helical" evidence="8">
    <location>
        <begin position="450"/>
        <end position="469"/>
    </location>
</feature>
<dbReference type="AlphaFoldDB" id="A0A395NUG1"/>
<feature type="transmembrane region" description="Helical" evidence="8">
    <location>
        <begin position="127"/>
        <end position="145"/>
    </location>
</feature>
<dbReference type="InterPro" id="IPR020846">
    <property type="entry name" value="MFS_dom"/>
</dbReference>
<dbReference type="SUPFAM" id="SSF103473">
    <property type="entry name" value="MFS general substrate transporter"/>
    <property type="match status" value="1"/>
</dbReference>
<gene>
    <name evidence="10" type="ORF">TARUN_2757</name>
</gene>
<dbReference type="EMBL" id="PXOA01000156">
    <property type="protein sequence ID" value="RFU79457.1"/>
    <property type="molecule type" value="Genomic_DNA"/>
</dbReference>
<proteinExistence type="inferred from homology"/>
<comment type="subcellular location">
    <subcellularLocation>
        <location evidence="1">Membrane</location>
        <topology evidence="1">Multi-pass membrane protein</topology>
    </subcellularLocation>
</comment>
<dbReference type="InterPro" id="IPR011701">
    <property type="entry name" value="MFS"/>
</dbReference>
<evidence type="ECO:0000259" key="9">
    <source>
        <dbReference type="PROSITE" id="PS50850"/>
    </source>
</evidence>
<evidence type="ECO:0000256" key="7">
    <source>
        <dbReference type="SAM" id="MobiDB-lite"/>
    </source>
</evidence>
<feature type="transmembrane region" description="Helical" evidence="8">
    <location>
        <begin position="218"/>
        <end position="240"/>
    </location>
</feature>
<dbReference type="Proteomes" id="UP000266272">
    <property type="component" value="Unassembled WGS sequence"/>
</dbReference>
<name>A0A395NUG1_TRIAR</name>
<feature type="transmembrane region" description="Helical" evidence="8">
    <location>
        <begin position="323"/>
        <end position="345"/>
    </location>
</feature>
<keyword evidence="2" id="KW-0813">Transport</keyword>
<comment type="caution">
    <text evidence="10">The sequence shown here is derived from an EMBL/GenBank/DDBJ whole genome shotgun (WGS) entry which is preliminary data.</text>
</comment>
<feature type="transmembrane region" description="Helical" evidence="8">
    <location>
        <begin position="383"/>
        <end position="401"/>
    </location>
</feature>
<feature type="transmembrane region" description="Helical" evidence="8">
    <location>
        <begin position="413"/>
        <end position="430"/>
    </location>
</feature>
<sequence length="506" mass="55073">MSSQNVSEKGGDIDIRGTTPSQSDVDVPEAGIDDAWKFLNEHRDAAGVAAINIDSLRLKIDFHIVPLMFLCYTMQFLDKVILNYAAVMGLPTDLKLQGNDFSNVATFCFVGLLCFEIPNIVPAAKWLGLNVTLWGVATACGAAAHNYQTLLVSRVFLGIFEATIGPSLMLISSQWYTKSEQAPRFSFWYLGLGLGQILGGAISYGFQHVSVGASLAGWRIMFVVLGCVTVVIGLSTFFFLPDTPMKASWLSDNEKVALLKHVSVNQTGIQSRKFRPKEILEALLDPQIYLLLLSVVLLSVSSGVVTTYSATLIRSLGYSAMQAALMNMPSGAISIFFTLLVGFGVRKQSHRWAWIIACIIPAIIGGALMSFLDAATHPSGVLAGIYLVNAVVAPLTLFYSLTVANVGGATKRAFAAAIVSGSFSLGNIIGPQTFQARDAPDFRPAKLAVMGTQAGCAVTTFVLFLYYVWCNKKRSDHSKQNEEHFMSPEVWATLTDKENKMFRYSY</sequence>
<dbReference type="GO" id="GO:0022857">
    <property type="term" value="F:transmembrane transporter activity"/>
    <property type="evidence" value="ECO:0007669"/>
    <property type="project" value="InterPro"/>
</dbReference>
<accession>A0A395NUG1</accession>
<protein>
    <submittedName>
        <fullName evidence="10">Major facilitator superfamily domain, general substrate transporter</fullName>
    </submittedName>
</protein>
<dbReference type="InterPro" id="IPR036259">
    <property type="entry name" value="MFS_trans_sf"/>
</dbReference>
<dbReference type="FunFam" id="1.20.1250.20:FF:000064">
    <property type="entry name" value="MFS allantoate transporter"/>
    <property type="match status" value="1"/>
</dbReference>
<dbReference type="STRING" id="490622.A0A395NUG1"/>
<dbReference type="Pfam" id="PF07690">
    <property type="entry name" value="MFS_1"/>
    <property type="match status" value="1"/>
</dbReference>
<reference evidence="10 11" key="1">
    <citation type="journal article" date="2018" name="PLoS Pathog.">
        <title>Evolution of structural diversity of trichothecenes, a family of toxins produced by plant pathogenic and entomopathogenic fungi.</title>
        <authorList>
            <person name="Proctor R.H."/>
            <person name="McCormick S.P."/>
            <person name="Kim H.S."/>
            <person name="Cardoza R.E."/>
            <person name="Stanley A.M."/>
            <person name="Lindo L."/>
            <person name="Kelly A."/>
            <person name="Brown D.W."/>
            <person name="Lee T."/>
            <person name="Vaughan M.M."/>
            <person name="Alexander N.J."/>
            <person name="Busman M."/>
            <person name="Gutierrez S."/>
        </authorList>
    </citation>
    <scope>NUCLEOTIDE SEQUENCE [LARGE SCALE GENOMIC DNA]</scope>
    <source>
        <strain evidence="10 11">IBT 40837</strain>
    </source>
</reference>
<evidence type="ECO:0000256" key="1">
    <source>
        <dbReference type="ARBA" id="ARBA00004141"/>
    </source>
</evidence>
<evidence type="ECO:0000313" key="11">
    <source>
        <dbReference type="Proteomes" id="UP000266272"/>
    </source>
</evidence>
<dbReference type="Gene3D" id="1.20.1250.20">
    <property type="entry name" value="MFS general substrate transporter like domains"/>
    <property type="match status" value="2"/>
</dbReference>
<feature type="transmembrane region" description="Helical" evidence="8">
    <location>
        <begin position="101"/>
        <end position="120"/>
    </location>
</feature>